<keyword evidence="1" id="KW-0732">Signal</keyword>
<name>A0A380TSB8_9PAST</name>
<proteinExistence type="predicted"/>
<reference evidence="3 4" key="1">
    <citation type="submission" date="2018-06" db="EMBL/GenBank/DDBJ databases">
        <authorList>
            <consortium name="Pathogen Informatics"/>
            <person name="Doyle S."/>
        </authorList>
    </citation>
    <scope>NUCLEOTIDE SEQUENCE [LARGE SCALE GENOMIC DNA]</scope>
    <source>
        <strain evidence="3 4">NCTC10801</strain>
    </source>
</reference>
<dbReference type="PROSITE" id="PS51257">
    <property type="entry name" value="PROKAR_LIPOPROTEIN"/>
    <property type="match status" value="1"/>
</dbReference>
<evidence type="ECO:0000313" key="3">
    <source>
        <dbReference type="EMBL" id="SUT90335.1"/>
    </source>
</evidence>
<sequence>MNKLFFIVICMLISSCSTLVSLYPRYSSQIPRDEDQWVNVDTGKRVDFDLYTACYHEGIETLRKNNEALFNKGDSKHEDYKIALYHGKCLYEKGYRFSTSIFSIYCLHYSNENECEAYKEYRK</sequence>
<dbReference type="AlphaFoldDB" id="A0A380TSB8"/>
<dbReference type="OrthoDB" id="5679273at2"/>
<dbReference type="Proteomes" id="UP000254649">
    <property type="component" value="Unassembled WGS sequence"/>
</dbReference>
<evidence type="ECO:0000313" key="2">
    <source>
        <dbReference type="EMBL" id="SSX81801.1"/>
    </source>
</evidence>
<dbReference type="EMBL" id="UFRQ01000003">
    <property type="protein sequence ID" value="SUT90335.1"/>
    <property type="molecule type" value="Genomic_DNA"/>
</dbReference>
<evidence type="ECO:0000256" key="1">
    <source>
        <dbReference type="SAM" id="SignalP"/>
    </source>
</evidence>
<protein>
    <recommendedName>
        <fullName evidence="5">Lipoprotein</fullName>
    </recommendedName>
</protein>
<keyword evidence="4" id="KW-1185">Reference proteome</keyword>
<evidence type="ECO:0008006" key="5">
    <source>
        <dbReference type="Google" id="ProtNLM"/>
    </source>
</evidence>
<dbReference type="EMBL" id="UFRQ01000002">
    <property type="protein sequence ID" value="SSX81801.1"/>
    <property type="molecule type" value="Genomic_DNA"/>
</dbReference>
<feature type="signal peptide" evidence="1">
    <location>
        <begin position="1"/>
        <end position="22"/>
    </location>
</feature>
<evidence type="ECO:0000313" key="4">
    <source>
        <dbReference type="Proteomes" id="UP000254649"/>
    </source>
</evidence>
<gene>
    <name evidence="2" type="ORF">NCTC10801_00022</name>
    <name evidence="3" type="ORF">NCTC10801_01198</name>
</gene>
<feature type="chain" id="PRO_5044586686" description="Lipoprotein" evidence="1">
    <location>
        <begin position="23"/>
        <end position="123"/>
    </location>
</feature>
<organism evidence="3 4">
    <name type="scientific">[Actinobacillus] rossii</name>
    <dbReference type="NCBI Taxonomy" id="123820"/>
    <lineage>
        <taxon>Bacteria</taxon>
        <taxon>Pseudomonadati</taxon>
        <taxon>Pseudomonadota</taxon>
        <taxon>Gammaproteobacteria</taxon>
        <taxon>Pasteurellales</taxon>
        <taxon>Pasteurellaceae</taxon>
    </lineage>
</organism>
<accession>A0A380TSB8</accession>